<name>A0A1H3N5E4_9BACT</name>
<accession>A0A1H3N5E4</accession>
<reference evidence="1 2" key="1">
    <citation type="submission" date="2016-10" db="EMBL/GenBank/DDBJ databases">
        <authorList>
            <person name="Varghese N."/>
            <person name="Submissions S."/>
        </authorList>
    </citation>
    <scope>NUCLEOTIDE SEQUENCE [LARGE SCALE GENOMIC DNA]</scope>
    <source>
        <strain evidence="1 2">DSM 17997</strain>
    </source>
</reference>
<organism evidence="1 2">
    <name type="scientific">Rhodonellum ikkaensis</name>
    <dbReference type="NCBI Taxonomy" id="336829"/>
    <lineage>
        <taxon>Bacteria</taxon>
        <taxon>Pseudomonadati</taxon>
        <taxon>Bacteroidota</taxon>
        <taxon>Cytophagia</taxon>
        <taxon>Cytophagales</taxon>
        <taxon>Cytophagaceae</taxon>
        <taxon>Rhodonellum</taxon>
    </lineage>
</organism>
<comment type="caution">
    <text evidence="1">The sequence shown here is derived from an EMBL/GenBank/DDBJ whole genome shotgun (WGS) entry which is preliminary data.</text>
</comment>
<evidence type="ECO:0000313" key="1">
    <source>
        <dbReference type="EMBL" id="SDY83695.1"/>
    </source>
</evidence>
<evidence type="ECO:0008006" key="3">
    <source>
        <dbReference type="Google" id="ProtNLM"/>
    </source>
</evidence>
<dbReference type="RefSeq" id="WP_019597025.1">
    <property type="nucleotide sequence ID" value="NZ_FNQC01000003.1"/>
</dbReference>
<sequence>MTDKKPLKRNIELQPLSREHHHSLLLCWKIRKGFSLEIPVIRIKSYADWFFLNYLQPHFKIEEDFLFPILGLEHQLVKKAIGEHRRLARLFHKEKEIEKSLSLIEEELEKHIRFEERELFNVIQQSATEEQMKALIENHTETAFEENPMDEFWKK</sequence>
<gene>
    <name evidence="1" type="ORF">SAMN05444412_10389</name>
</gene>
<dbReference type="Proteomes" id="UP000199663">
    <property type="component" value="Unassembled WGS sequence"/>
</dbReference>
<proteinExistence type="predicted"/>
<keyword evidence="2" id="KW-1185">Reference proteome</keyword>
<protein>
    <recommendedName>
        <fullName evidence="3">Hemerythrin HHE cation binding domain-containing protein</fullName>
    </recommendedName>
</protein>
<dbReference type="EMBL" id="FNQC01000003">
    <property type="protein sequence ID" value="SDY83695.1"/>
    <property type="molecule type" value="Genomic_DNA"/>
</dbReference>
<evidence type="ECO:0000313" key="2">
    <source>
        <dbReference type="Proteomes" id="UP000199663"/>
    </source>
</evidence>